<feature type="region of interest" description="Disordered" evidence="1">
    <location>
        <begin position="1"/>
        <end position="68"/>
    </location>
</feature>
<comment type="caution">
    <text evidence="2">The sequence shown here is derived from an EMBL/GenBank/DDBJ whole genome shotgun (WGS) entry which is preliminary data.</text>
</comment>
<evidence type="ECO:0000256" key="1">
    <source>
        <dbReference type="SAM" id="MobiDB-lite"/>
    </source>
</evidence>
<protein>
    <submittedName>
        <fullName evidence="2">Uncharacterized protein</fullName>
    </submittedName>
</protein>
<name>A0ABV0WUG5_9TELE</name>
<feature type="compositionally biased region" description="Pro residues" evidence="1">
    <location>
        <begin position="29"/>
        <end position="42"/>
    </location>
</feature>
<dbReference type="Proteomes" id="UP001444071">
    <property type="component" value="Unassembled WGS sequence"/>
</dbReference>
<sequence>DVSGTPHSQAPQKPIRRKYHPESQNLETGPPPPAMPFPPPAKPSQKLVKDLNSDTLPFNQAKVAFEKQ</sequence>
<evidence type="ECO:0000313" key="3">
    <source>
        <dbReference type="Proteomes" id="UP001444071"/>
    </source>
</evidence>
<organism evidence="2 3">
    <name type="scientific">Xenotaenia resolanae</name>
    <dbReference type="NCBI Taxonomy" id="208358"/>
    <lineage>
        <taxon>Eukaryota</taxon>
        <taxon>Metazoa</taxon>
        <taxon>Chordata</taxon>
        <taxon>Craniata</taxon>
        <taxon>Vertebrata</taxon>
        <taxon>Euteleostomi</taxon>
        <taxon>Actinopterygii</taxon>
        <taxon>Neopterygii</taxon>
        <taxon>Teleostei</taxon>
        <taxon>Neoteleostei</taxon>
        <taxon>Acanthomorphata</taxon>
        <taxon>Ovalentaria</taxon>
        <taxon>Atherinomorphae</taxon>
        <taxon>Cyprinodontiformes</taxon>
        <taxon>Goodeidae</taxon>
        <taxon>Xenotaenia</taxon>
    </lineage>
</organism>
<proteinExistence type="predicted"/>
<reference evidence="2 3" key="1">
    <citation type="submission" date="2021-06" db="EMBL/GenBank/DDBJ databases">
        <authorList>
            <person name="Palmer J.M."/>
        </authorList>
    </citation>
    <scope>NUCLEOTIDE SEQUENCE [LARGE SCALE GENOMIC DNA]</scope>
    <source>
        <strain evidence="2 3">XR_2019</strain>
        <tissue evidence="2">Muscle</tissue>
    </source>
</reference>
<gene>
    <name evidence="2" type="ORF">XENORESO_009816</name>
</gene>
<keyword evidence="3" id="KW-1185">Reference proteome</keyword>
<accession>A0ABV0WUG5</accession>
<dbReference type="EMBL" id="JAHRIM010070366">
    <property type="protein sequence ID" value="MEQ2272739.1"/>
    <property type="molecule type" value="Genomic_DNA"/>
</dbReference>
<evidence type="ECO:0000313" key="2">
    <source>
        <dbReference type="EMBL" id="MEQ2272739.1"/>
    </source>
</evidence>
<feature type="compositionally biased region" description="Polar residues" evidence="1">
    <location>
        <begin position="1"/>
        <end position="11"/>
    </location>
</feature>
<feature type="non-terminal residue" evidence="2">
    <location>
        <position position="1"/>
    </location>
</feature>